<dbReference type="InterPro" id="IPR050266">
    <property type="entry name" value="AB_hydrolase_sf"/>
</dbReference>
<dbReference type="EMBL" id="ML119052">
    <property type="protein sequence ID" value="ROT41606.1"/>
    <property type="molecule type" value="Genomic_DNA"/>
</dbReference>
<dbReference type="SUPFAM" id="SSF53474">
    <property type="entry name" value="alpha/beta-Hydrolases"/>
    <property type="match status" value="1"/>
</dbReference>
<dbReference type="GeneID" id="39576266"/>
<dbReference type="GO" id="GO:0016787">
    <property type="term" value="F:hydrolase activity"/>
    <property type="evidence" value="ECO:0007669"/>
    <property type="project" value="UniProtKB-KW"/>
</dbReference>
<gene>
    <name evidence="3" type="ORF">SODALDRAFT_271709</name>
</gene>
<dbReference type="OrthoDB" id="190201at2759"/>
<dbReference type="InterPro" id="IPR029058">
    <property type="entry name" value="AB_hydrolase_fold"/>
</dbReference>
<evidence type="ECO:0000313" key="4">
    <source>
        <dbReference type="Proteomes" id="UP000272025"/>
    </source>
</evidence>
<sequence length="345" mass="38551">MAQSNETEGLLPLCRDVVFPVKAVKSIEGEFSLENYDLNVLFGWASREVLRDGEYEISARLCEPASGIERKEMLQLLIHGATFNKVMWDFPYKPETYSWTRFMTAAGYTTLAIDLVGNGNSSKPDGLFEAQTGTFIQTVHQVIETIRADETALGRTFDKIAIVGFSIGAIVANSIADRYPSDADAIVLLGITWDLAWIYPAFLTGMQTAANLVDPERWGDLDGWYQTQPTRATRRLACFAGDFEEGAVQTDFETRDIDTFGTAVTFTYHLVTAPQYVGPVFLGLGKDDSTFCPRTCGIEPYKVYTQFPKAKEHMVKVYPNTGHALMYHRVAPVLFADCREFLDAF</sequence>
<dbReference type="Pfam" id="PF12697">
    <property type="entry name" value="Abhydrolase_6"/>
    <property type="match status" value="1"/>
</dbReference>
<dbReference type="RefSeq" id="XP_028469412.1">
    <property type="nucleotide sequence ID" value="XM_028607788.1"/>
</dbReference>
<organism evidence="3 4">
    <name type="scientific">Sodiomyces alkalinus (strain CBS 110278 / VKM F-3762 / F11)</name>
    <name type="common">Alkaliphilic filamentous fungus</name>
    <dbReference type="NCBI Taxonomy" id="1314773"/>
    <lineage>
        <taxon>Eukaryota</taxon>
        <taxon>Fungi</taxon>
        <taxon>Dikarya</taxon>
        <taxon>Ascomycota</taxon>
        <taxon>Pezizomycotina</taxon>
        <taxon>Sordariomycetes</taxon>
        <taxon>Hypocreomycetidae</taxon>
        <taxon>Glomerellales</taxon>
        <taxon>Plectosphaerellaceae</taxon>
        <taxon>Sodiomyces</taxon>
    </lineage>
</organism>
<evidence type="ECO:0000256" key="1">
    <source>
        <dbReference type="ARBA" id="ARBA00022801"/>
    </source>
</evidence>
<protein>
    <submittedName>
        <fullName evidence="3">Hydrolase</fullName>
    </submittedName>
</protein>
<dbReference type="Gene3D" id="3.40.50.1820">
    <property type="entry name" value="alpha/beta hydrolase"/>
    <property type="match status" value="1"/>
</dbReference>
<accession>A0A3N2Q4G4</accession>
<dbReference type="AlphaFoldDB" id="A0A3N2Q4G4"/>
<name>A0A3N2Q4G4_SODAK</name>
<keyword evidence="1 3" id="KW-0378">Hydrolase</keyword>
<evidence type="ECO:0000259" key="2">
    <source>
        <dbReference type="Pfam" id="PF12697"/>
    </source>
</evidence>
<keyword evidence="4" id="KW-1185">Reference proteome</keyword>
<feature type="domain" description="AB hydrolase-1" evidence="2">
    <location>
        <begin position="76"/>
        <end position="329"/>
    </location>
</feature>
<dbReference type="Proteomes" id="UP000272025">
    <property type="component" value="Unassembled WGS sequence"/>
</dbReference>
<dbReference type="GO" id="GO:0016020">
    <property type="term" value="C:membrane"/>
    <property type="evidence" value="ECO:0007669"/>
    <property type="project" value="TreeGrafter"/>
</dbReference>
<proteinExistence type="predicted"/>
<dbReference type="PANTHER" id="PTHR43798">
    <property type="entry name" value="MONOACYLGLYCEROL LIPASE"/>
    <property type="match status" value="1"/>
</dbReference>
<dbReference type="InterPro" id="IPR000073">
    <property type="entry name" value="AB_hydrolase_1"/>
</dbReference>
<reference evidence="3 4" key="1">
    <citation type="journal article" date="2018" name="Mol. Ecol.">
        <title>The obligate alkalophilic soda-lake fungus Sodiomyces alkalinus has shifted to a protein diet.</title>
        <authorList>
            <person name="Grum-Grzhimaylo A.A."/>
            <person name="Falkoski D.L."/>
            <person name="van den Heuvel J."/>
            <person name="Valero-Jimenez C.A."/>
            <person name="Min B."/>
            <person name="Choi I.G."/>
            <person name="Lipzen A."/>
            <person name="Daum C.G."/>
            <person name="Aanen D.K."/>
            <person name="Tsang A."/>
            <person name="Henrissat B."/>
            <person name="Bilanenko E.N."/>
            <person name="de Vries R.P."/>
            <person name="van Kan J.A.L."/>
            <person name="Grigoriev I.V."/>
            <person name="Debets A.J.M."/>
        </authorList>
    </citation>
    <scope>NUCLEOTIDE SEQUENCE [LARGE SCALE GENOMIC DNA]</scope>
    <source>
        <strain evidence="3 4">F11</strain>
    </source>
</reference>
<evidence type="ECO:0000313" key="3">
    <source>
        <dbReference type="EMBL" id="ROT41606.1"/>
    </source>
</evidence>
<dbReference type="PANTHER" id="PTHR43798:SF31">
    <property type="entry name" value="AB HYDROLASE SUPERFAMILY PROTEIN YCLE"/>
    <property type="match status" value="1"/>
</dbReference>